<sequence length="21" mass="2729">MIIKNMYYVQHAREMLHFLKY</sequence>
<protein>
    <submittedName>
        <fullName evidence="1">Uncharacterized protein</fullName>
    </submittedName>
</protein>
<dbReference type="Proteomes" id="UP000030656">
    <property type="component" value="Unassembled WGS sequence"/>
</dbReference>
<name>A0A024VTV6_PLAFA</name>
<dbReference type="AlphaFoldDB" id="A0A024VTV6"/>
<organism evidence="1 2">
    <name type="scientific">Plasmodium falciparum FCH/4</name>
    <dbReference type="NCBI Taxonomy" id="1036724"/>
    <lineage>
        <taxon>Eukaryota</taxon>
        <taxon>Sar</taxon>
        <taxon>Alveolata</taxon>
        <taxon>Apicomplexa</taxon>
        <taxon>Aconoidasida</taxon>
        <taxon>Haemosporida</taxon>
        <taxon>Plasmodiidae</taxon>
        <taxon>Plasmodium</taxon>
        <taxon>Plasmodium (Laverania)</taxon>
    </lineage>
</organism>
<gene>
    <name evidence="1" type="ORF">PFFCH_00908</name>
</gene>
<reference evidence="1 2" key="1">
    <citation type="submission" date="2013-02" db="EMBL/GenBank/DDBJ databases">
        <title>The Genome Annotation of Plasmodium falciparum FCH/4.</title>
        <authorList>
            <consortium name="The Broad Institute Genome Sequencing Platform"/>
            <consortium name="The Broad Institute Genome Sequencing Center for Infectious Disease"/>
            <person name="Neafsey D."/>
            <person name="Hoffman S."/>
            <person name="Volkman S."/>
            <person name="Rosenthal P."/>
            <person name="Walker B."/>
            <person name="Young S.K."/>
            <person name="Zeng Q."/>
            <person name="Gargeya S."/>
            <person name="Fitzgerald M."/>
            <person name="Haas B."/>
            <person name="Abouelleil A."/>
            <person name="Allen A.W."/>
            <person name="Alvarado L."/>
            <person name="Arachchi H.M."/>
            <person name="Berlin A.M."/>
            <person name="Chapman S.B."/>
            <person name="Gainer-Dewar J."/>
            <person name="Goldberg J."/>
            <person name="Griggs A."/>
            <person name="Gujja S."/>
            <person name="Hansen M."/>
            <person name="Howarth C."/>
            <person name="Imamovic A."/>
            <person name="Ireland A."/>
            <person name="Larimer J."/>
            <person name="McCowan C."/>
            <person name="Murphy C."/>
            <person name="Pearson M."/>
            <person name="Poon T.W."/>
            <person name="Priest M."/>
            <person name="Roberts A."/>
            <person name="Saif S."/>
            <person name="Shea T."/>
            <person name="Sisk P."/>
            <person name="Sykes S."/>
            <person name="Wortman J."/>
            <person name="Nusbaum C."/>
            <person name="Birren B."/>
        </authorList>
    </citation>
    <scope>NUCLEOTIDE SEQUENCE [LARGE SCALE GENOMIC DNA]</scope>
    <source>
        <strain evidence="1 2">FCH/4</strain>
    </source>
</reference>
<evidence type="ECO:0000313" key="2">
    <source>
        <dbReference type="Proteomes" id="UP000030656"/>
    </source>
</evidence>
<proteinExistence type="predicted"/>
<evidence type="ECO:0000313" key="1">
    <source>
        <dbReference type="EMBL" id="ETW31650.1"/>
    </source>
</evidence>
<accession>A0A024VTV6</accession>
<dbReference type="EMBL" id="KI927830">
    <property type="protein sequence ID" value="ETW31650.1"/>
    <property type="molecule type" value="Genomic_DNA"/>
</dbReference>
<reference evidence="1 2" key="2">
    <citation type="submission" date="2013-02" db="EMBL/GenBank/DDBJ databases">
        <title>The Genome Sequence of Plasmodium falciparum FCH/4.</title>
        <authorList>
            <consortium name="The Broad Institute Genome Sequencing Platform"/>
            <consortium name="The Broad Institute Genome Sequencing Center for Infectious Disease"/>
            <person name="Neafsey D."/>
            <person name="Cheeseman I."/>
            <person name="Volkman S."/>
            <person name="Adams J."/>
            <person name="Walker B."/>
            <person name="Young S.K."/>
            <person name="Zeng Q."/>
            <person name="Gargeya S."/>
            <person name="Fitzgerald M."/>
            <person name="Haas B."/>
            <person name="Abouelleil A."/>
            <person name="Alvarado L."/>
            <person name="Arachchi H.M."/>
            <person name="Berlin A.M."/>
            <person name="Chapman S.B."/>
            <person name="Dewar J."/>
            <person name="Goldberg J."/>
            <person name="Griggs A."/>
            <person name="Gujja S."/>
            <person name="Hansen M."/>
            <person name="Howarth C."/>
            <person name="Imamovic A."/>
            <person name="Larimer J."/>
            <person name="McCowan C."/>
            <person name="Murphy C."/>
            <person name="Neiman D."/>
            <person name="Pearson M."/>
            <person name="Priest M."/>
            <person name="Roberts A."/>
            <person name="Saif S."/>
            <person name="Shea T."/>
            <person name="Sisk P."/>
            <person name="Sykes S."/>
            <person name="Wortman J."/>
            <person name="Nusbaum C."/>
            <person name="Birren B."/>
        </authorList>
    </citation>
    <scope>NUCLEOTIDE SEQUENCE [LARGE SCALE GENOMIC DNA]</scope>
    <source>
        <strain evidence="1 2">FCH/4</strain>
    </source>
</reference>